<name>A0A7X3MFN8_9FIRM</name>
<protein>
    <submittedName>
        <fullName evidence="1">Uncharacterized protein</fullName>
    </submittedName>
</protein>
<proteinExistence type="predicted"/>
<sequence length="152" mass="17640">MRRYEGAWHTEKRLLFPSYVFVESENRTLLLEELRERGMEAFFLNELGERRRNSFPAKKPVKSEAAKKGIPLLCIKQAEERFLKDLYGDSRNLKMSRGIVKNGVTQVTAGPLKGLEKRICRIERHKRLVKLKMSTEQSIGYITAGLEITEKI</sequence>
<evidence type="ECO:0000313" key="2">
    <source>
        <dbReference type="Proteomes" id="UP000460412"/>
    </source>
</evidence>
<reference evidence="1 2" key="1">
    <citation type="submission" date="2019-12" db="EMBL/GenBank/DDBJ databases">
        <title>Sporaefaciens musculi gen. nov., sp. nov., a novel bacterium isolated from the caecum of an obese mouse.</title>
        <authorList>
            <person name="Rasmussen T.S."/>
            <person name="Streidl T."/>
            <person name="Hitch T.C.A."/>
            <person name="Wortmann E."/>
            <person name="Deptula P."/>
            <person name="Hansen M."/>
            <person name="Nielsen D.S."/>
            <person name="Clavel T."/>
            <person name="Vogensen F.K."/>
        </authorList>
    </citation>
    <scope>NUCLEOTIDE SEQUENCE [LARGE SCALE GENOMIC DNA]</scope>
    <source>
        <strain evidence="1 2">WCA-9-b2</strain>
    </source>
</reference>
<evidence type="ECO:0000313" key="1">
    <source>
        <dbReference type="EMBL" id="MXP75559.1"/>
    </source>
</evidence>
<organism evidence="1 2">
    <name type="scientific">Sporofaciens musculi</name>
    <dbReference type="NCBI Taxonomy" id="2681861"/>
    <lineage>
        <taxon>Bacteria</taxon>
        <taxon>Bacillati</taxon>
        <taxon>Bacillota</taxon>
        <taxon>Clostridia</taxon>
        <taxon>Lachnospirales</taxon>
        <taxon>Lachnospiraceae</taxon>
        <taxon>Sporofaciens</taxon>
    </lineage>
</organism>
<comment type="caution">
    <text evidence="1">The sequence shown here is derived from an EMBL/GenBank/DDBJ whole genome shotgun (WGS) entry which is preliminary data.</text>
</comment>
<accession>A0A7X3MFN8</accession>
<dbReference type="Proteomes" id="UP000460412">
    <property type="component" value="Unassembled WGS sequence"/>
</dbReference>
<gene>
    <name evidence="1" type="ORF">GN277_09225</name>
</gene>
<dbReference type="RefSeq" id="WP_159750801.1">
    <property type="nucleotide sequence ID" value="NZ_CASZNZ010000075.1"/>
</dbReference>
<dbReference type="EMBL" id="WUQX01000001">
    <property type="protein sequence ID" value="MXP75559.1"/>
    <property type="molecule type" value="Genomic_DNA"/>
</dbReference>
<dbReference type="AlphaFoldDB" id="A0A7X3MFN8"/>
<keyword evidence="2" id="KW-1185">Reference proteome</keyword>